<name>A0AAW0G1P0_9APHY</name>
<dbReference type="AlphaFoldDB" id="A0AAW0G1P0"/>
<protein>
    <submittedName>
        <fullName evidence="2">Uncharacterized protein</fullName>
    </submittedName>
</protein>
<evidence type="ECO:0000313" key="2">
    <source>
        <dbReference type="EMBL" id="KAK7683551.1"/>
    </source>
</evidence>
<proteinExistence type="predicted"/>
<sequence length="399" mass="46029">MPNNSDDGSVTPPQRLAVTRETTYRRKAKKPSPRVKLEKSTPLKIRAAEVDPGKGRCMIQNVSPARGVVYSHCVPRSLREDVELMTKLEWYWGLEYFMLNLDTRDNAFPADASLHAMHDGTKGLSMWILLPAQEIIDRFHATLTTDKQGDLIATRYNFPEIQESEFKYRLIPMPGEMLHFPILRQDIVPPPGVTNITPNQFTIHTHPFNALPTFTSHLHPQFAILEAGRQLSLLPEADRTQFIQEEPFLDRIAQIYSAWTRELPAGAMDDQDFVGEREHDYVAYYYDYEDDEDEDISVASDHTLPGRFHTGRCSCILEEIYHAHDGRCRCQRRRDLCPRHHGVLYECAFLRYGRKGENRGRGQRTLWTSDLIRVWSKECSAFLHEGGMEEIVDSYDDSD</sequence>
<feature type="region of interest" description="Disordered" evidence="1">
    <location>
        <begin position="1"/>
        <end position="39"/>
    </location>
</feature>
<comment type="caution">
    <text evidence="2">The sequence shown here is derived from an EMBL/GenBank/DDBJ whole genome shotgun (WGS) entry which is preliminary data.</text>
</comment>
<feature type="compositionally biased region" description="Polar residues" evidence="1">
    <location>
        <begin position="1"/>
        <end position="12"/>
    </location>
</feature>
<dbReference type="EMBL" id="JASBNA010000030">
    <property type="protein sequence ID" value="KAK7683551.1"/>
    <property type="molecule type" value="Genomic_DNA"/>
</dbReference>
<dbReference type="Proteomes" id="UP001385951">
    <property type="component" value="Unassembled WGS sequence"/>
</dbReference>
<reference evidence="2 3" key="1">
    <citation type="submission" date="2022-09" db="EMBL/GenBank/DDBJ databases">
        <authorList>
            <person name="Palmer J.M."/>
        </authorList>
    </citation>
    <scope>NUCLEOTIDE SEQUENCE [LARGE SCALE GENOMIC DNA]</scope>
    <source>
        <strain evidence="2 3">DSM 7382</strain>
    </source>
</reference>
<evidence type="ECO:0000313" key="3">
    <source>
        <dbReference type="Proteomes" id="UP001385951"/>
    </source>
</evidence>
<organism evidence="2 3">
    <name type="scientific">Cerrena zonata</name>
    <dbReference type="NCBI Taxonomy" id="2478898"/>
    <lineage>
        <taxon>Eukaryota</taxon>
        <taxon>Fungi</taxon>
        <taxon>Dikarya</taxon>
        <taxon>Basidiomycota</taxon>
        <taxon>Agaricomycotina</taxon>
        <taxon>Agaricomycetes</taxon>
        <taxon>Polyporales</taxon>
        <taxon>Cerrenaceae</taxon>
        <taxon>Cerrena</taxon>
    </lineage>
</organism>
<keyword evidence="3" id="KW-1185">Reference proteome</keyword>
<accession>A0AAW0G1P0</accession>
<evidence type="ECO:0000256" key="1">
    <source>
        <dbReference type="SAM" id="MobiDB-lite"/>
    </source>
</evidence>
<gene>
    <name evidence="2" type="ORF">QCA50_013386</name>
</gene>